<evidence type="ECO:0000313" key="4">
    <source>
        <dbReference type="EMBL" id="MFC5491544.1"/>
    </source>
</evidence>
<accession>A0ABW0MXD5</accession>
<dbReference type="Gene3D" id="3.40.630.190">
    <property type="entry name" value="LCP protein"/>
    <property type="match status" value="1"/>
</dbReference>
<evidence type="ECO:0000313" key="5">
    <source>
        <dbReference type="Proteomes" id="UP001595956"/>
    </source>
</evidence>
<dbReference type="NCBIfam" id="TIGR00350">
    <property type="entry name" value="lytR_cpsA_psr"/>
    <property type="match status" value="1"/>
</dbReference>
<keyword evidence="5" id="KW-1185">Reference proteome</keyword>
<sequence length="343" mass="36989">MATRLARTIRRGLVALVVCVALTTLLAVTAMGYLHHRIDEVDRIDGVFDDLGPRPERVTTGPAVEAINVLLLGTDRRSEVATTGDAARAADWVPGAQRSDAMMLVHISADRDHVLVVSLPRDSWVEVPGHGMAKINAAFSWGGPSLAVQTVEGLTDVRIDHVAVIDWEGFRELTDAVGGVTVEVPQTVHDSARGVTWTAGEHLLDGQEALDYVGQRYGLPGGDLDRVRRQQAVLATLAEESLELRRSPTLVLDFVGMMTRHVSVDDDWSTSELTSLAWSLRGVGADDVQYLTAPVSGVGWAGDQSVVWLDHPAGAELWRAIKLDQVDRSTGRNGSSDPSSGVR</sequence>
<dbReference type="PANTHER" id="PTHR33392">
    <property type="entry name" value="POLYISOPRENYL-TEICHOIC ACID--PEPTIDOGLYCAN TEICHOIC ACID TRANSFERASE TAGU"/>
    <property type="match status" value="1"/>
</dbReference>
<feature type="domain" description="Cell envelope-related transcriptional attenuator" evidence="3">
    <location>
        <begin position="98"/>
        <end position="240"/>
    </location>
</feature>
<gene>
    <name evidence="4" type="ORF">ACFPKY_00445</name>
</gene>
<reference evidence="5" key="1">
    <citation type="journal article" date="2019" name="Int. J. Syst. Evol. Microbiol.">
        <title>The Global Catalogue of Microorganisms (GCM) 10K type strain sequencing project: providing services to taxonomists for standard genome sequencing and annotation.</title>
        <authorList>
            <consortium name="The Broad Institute Genomics Platform"/>
            <consortium name="The Broad Institute Genome Sequencing Center for Infectious Disease"/>
            <person name="Wu L."/>
            <person name="Ma J."/>
        </authorList>
    </citation>
    <scope>NUCLEOTIDE SEQUENCE [LARGE SCALE GENOMIC DNA]</scope>
    <source>
        <strain evidence="5">KACC 13778</strain>
    </source>
</reference>
<protein>
    <submittedName>
        <fullName evidence="4">LCP family protein</fullName>
    </submittedName>
</protein>
<dbReference type="Pfam" id="PF03816">
    <property type="entry name" value="LytR_cpsA_psr"/>
    <property type="match status" value="1"/>
</dbReference>
<evidence type="ECO:0000259" key="3">
    <source>
        <dbReference type="Pfam" id="PF03816"/>
    </source>
</evidence>
<evidence type="ECO:0000256" key="2">
    <source>
        <dbReference type="SAM" id="Phobius"/>
    </source>
</evidence>
<dbReference type="PANTHER" id="PTHR33392:SF6">
    <property type="entry name" value="POLYISOPRENYL-TEICHOIC ACID--PEPTIDOGLYCAN TEICHOIC ACID TRANSFERASE TAGU"/>
    <property type="match status" value="1"/>
</dbReference>
<evidence type="ECO:0000256" key="1">
    <source>
        <dbReference type="ARBA" id="ARBA00006068"/>
    </source>
</evidence>
<dbReference type="InterPro" id="IPR004474">
    <property type="entry name" value="LytR_CpsA_psr"/>
</dbReference>
<comment type="caution">
    <text evidence="4">The sequence shown here is derived from an EMBL/GenBank/DDBJ whole genome shotgun (WGS) entry which is preliminary data.</text>
</comment>
<feature type="transmembrane region" description="Helical" evidence="2">
    <location>
        <begin position="12"/>
        <end position="34"/>
    </location>
</feature>
<keyword evidence="2" id="KW-0812">Transmembrane</keyword>
<dbReference type="RefSeq" id="WP_345180728.1">
    <property type="nucleotide sequence ID" value="NZ_BAABFQ010000008.1"/>
</dbReference>
<dbReference type="Proteomes" id="UP001595956">
    <property type="component" value="Unassembled WGS sequence"/>
</dbReference>
<dbReference type="InterPro" id="IPR050922">
    <property type="entry name" value="LytR/CpsA/Psr_CW_biosynth"/>
</dbReference>
<keyword evidence="2" id="KW-1133">Transmembrane helix</keyword>
<dbReference type="EMBL" id="JBHSMD010000001">
    <property type="protein sequence ID" value="MFC5491544.1"/>
    <property type="molecule type" value="Genomic_DNA"/>
</dbReference>
<comment type="similarity">
    <text evidence="1">Belongs to the LytR/CpsA/Psr (LCP) family.</text>
</comment>
<organism evidence="4 5">
    <name type="scientific">Nocardioides caricicola</name>
    <dbReference type="NCBI Taxonomy" id="634770"/>
    <lineage>
        <taxon>Bacteria</taxon>
        <taxon>Bacillati</taxon>
        <taxon>Actinomycetota</taxon>
        <taxon>Actinomycetes</taxon>
        <taxon>Propionibacteriales</taxon>
        <taxon>Nocardioidaceae</taxon>
        <taxon>Nocardioides</taxon>
    </lineage>
</organism>
<keyword evidence="2" id="KW-0472">Membrane</keyword>
<name>A0ABW0MXD5_9ACTN</name>
<proteinExistence type="inferred from homology"/>